<keyword evidence="5 9" id="KW-0521">NADP</keyword>
<comment type="pathway">
    <text evidence="1 9">Cofactor biosynthesis; (R)-pantothenate biosynthesis; (R)-pantoate from 3-methyl-2-oxobutanoate: step 2/2.</text>
</comment>
<dbReference type="InterPro" id="IPR013332">
    <property type="entry name" value="KPR_N"/>
</dbReference>
<dbReference type="EMBL" id="JACGLS010000008">
    <property type="protein sequence ID" value="MBA6157343.1"/>
    <property type="molecule type" value="Genomic_DNA"/>
</dbReference>
<dbReference type="SUPFAM" id="SSF51735">
    <property type="entry name" value="NAD(P)-binding Rossmann-fold domains"/>
    <property type="match status" value="1"/>
</dbReference>
<keyword evidence="9" id="KW-0566">Pantothenate biosynthesis</keyword>
<comment type="similarity">
    <text evidence="2 9">Belongs to the ketopantoate reductase family.</text>
</comment>
<dbReference type="RefSeq" id="WP_182125844.1">
    <property type="nucleotide sequence ID" value="NZ_JACGLS010000008.1"/>
</dbReference>
<proteinExistence type="inferred from homology"/>
<name>A0A839AQH4_9FLAO</name>
<dbReference type="GO" id="GO:0015940">
    <property type="term" value="P:pantothenate biosynthetic process"/>
    <property type="evidence" value="ECO:0007669"/>
    <property type="project" value="UniProtKB-UniPathway"/>
</dbReference>
<dbReference type="NCBIfam" id="TIGR00745">
    <property type="entry name" value="apbA_panE"/>
    <property type="match status" value="1"/>
</dbReference>
<evidence type="ECO:0000256" key="7">
    <source>
        <dbReference type="ARBA" id="ARBA00032024"/>
    </source>
</evidence>
<dbReference type="EC" id="1.1.1.169" evidence="3 9"/>
<evidence type="ECO:0000256" key="5">
    <source>
        <dbReference type="ARBA" id="ARBA00022857"/>
    </source>
</evidence>
<comment type="catalytic activity">
    <reaction evidence="8 9">
        <text>(R)-pantoate + NADP(+) = 2-dehydropantoate + NADPH + H(+)</text>
        <dbReference type="Rhea" id="RHEA:16233"/>
        <dbReference type="ChEBI" id="CHEBI:11561"/>
        <dbReference type="ChEBI" id="CHEBI:15378"/>
        <dbReference type="ChEBI" id="CHEBI:15980"/>
        <dbReference type="ChEBI" id="CHEBI:57783"/>
        <dbReference type="ChEBI" id="CHEBI:58349"/>
        <dbReference type="EC" id="1.1.1.169"/>
    </reaction>
</comment>
<evidence type="ECO:0000256" key="3">
    <source>
        <dbReference type="ARBA" id="ARBA00013014"/>
    </source>
</evidence>
<dbReference type="PANTHER" id="PTHR21708:SF26">
    <property type="entry name" value="2-DEHYDROPANTOATE 2-REDUCTASE"/>
    <property type="match status" value="1"/>
</dbReference>
<dbReference type="InterPro" id="IPR036291">
    <property type="entry name" value="NAD(P)-bd_dom_sf"/>
</dbReference>
<dbReference type="InterPro" id="IPR029752">
    <property type="entry name" value="D-isomer_DH_CS1"/>
</dbReference>
<dbReference type="Gene3D" id="3.40.50.720">
    <property type="entry name" value="NAD(P)-binding Rossmann-like Domain"/>
    <property type="match status" value="1"/>
</dbReference>
<evidence type="ECO:0000259" key="11">
    <source>
        <dbReference type="Pfam" id="PF08546"/>
    </source>
</evidence>
<sequence length="303" mass="34195">MYFKNMKPKSKIGILGVGAIGTVISYELQKSDSHVLFYYNRTKKDCLKLISENSECEIPINIETSITGSPKLDWLIICLKEHQYSKAKYWFKKLISPKTQIAVIRNGINLKAPLLDFAAEKNILECMIDCPIQLQNEGSYKVIRKPILTVNKSPIANNFKLLFDAQSIEVNQTKDFKTANWRKLCESATLGAILCLSGETCWVFQDKKMRDLYRNIITEAVLVAQADGAKIESSFINEMLIKLMTYPDTKSSSMLIDRLNGNPIELGAKNGVISDLGKHYNVNTPMNDLIVSLLSKTNREDKA</sequence>
<organism evidence="12 13">
    <name type="scientific">Tenacibaculum pelagium</name>
    <dbReference type="NCBI Taxonomy" id="2759527"/>
    <lineage>
        <taxon>Bacteria</taxon>
        <taxon>Pseudomonadati</taxon>
        <taxon>Bacteroidota</taxon>
        <taxon>Flavobacteriia</taxon>
        <taxon>Flavobacteriales</taxon>
        <taxon>Flavobacteriaceae</taxon>
        <taxon>Tenacibaculum</taxon>
    </lineage>
</organism>
<evidence type="ECO:0000256" key="9">
    <source>
        <dbReference type="RuleBase" id="RU362068"/>
    </source>
</evidence>
<evidence type="ECO:0000256" key="4">
    <source>
        <dbReference type="ARBA" id="ARBA00019465"/>
    </source>
</evidence>
<dbReference type="PROSITE" id="PS00065">
    <property type="entry name" value="D_2_HYDROXYACID_DH_1"/>
    <property type="match status" value="1"/>
</dbReference>
<evidence type="ECO:0000256" key="6">
    <source>
        <dbReference type="ARBA" id="ARBA00023002"/>
    </source>
</evidence>
<dbReference type="InterPro" id="IPR013328">
    <property type="entry name" value="6PGD_dom2"/>
</dbReference>
<dbReference type="InterPro" id="IPR051402">
    <property type="entry name" value="KPR-Related"/>
</dbReference>
<feature type="domain" description="Ketopantoate reductase N-terminal" evidence="10">
    <location>
        <begin position="12"/>
        <end position="142"/>
    </location>
</feature>
<dbReference type="UniPathway" id="UPA00028">
    <property type="reaction ID" value="UER00004"/>
</dbReference>
<dbReference type="InterPro" id="IPR003710">
    <property type="entry name" value="ApbA"/>
</dbReference>
<dbReference type="InterPro" id="IPR008927">
    <property type="entry name" value="6-PGluconate_DH-like_C_sf"/>
</dbReference>
<dbReference type="SUPFAM" id="SSF48179">
    <property type="entry name" value="6-phosphogluconate dehydrogenase C-terminal domain-like"/>
    <property type="match status" value="1"/>
</dbReference>
<reference evidence="12 13" key="1">
    <citation type="submission" date="2020-07" db="EMBL/GenBank/DDBJ databases">
        <title>Bacterium isolated from marine sediment.</title>
        <authorList>
            <person name="Shang D."/>
            <person name="Du Z.-J."/>
        </authorList>
    </citation>
    <scope>NUCLEOTIDE SEQUENCE [LARGE SCALE GENOMIC DNA]</scope>
    <source>
        <strain evidence="12 13">S7007</strain>
    </source>
</reference>
<keyword evidence="6 9" id="KW-0560">Oxidoreductase</keyword>
<dbReference type="GO" id="GO:0008677">
    <property type="term" value="F:2-dehydropantoate 2-reductase activity"/>
    <property type="evidence" value="ECO:0007669"/>
    <property type="project" value="UniProtKB-EC"/>
</dbReference>
<dbReference type="GO" id="GO:0005737">
    <property type="term" value="C:cytoplasm"/>
    <property type="evidence" value="ECO:0007669"/>
    <property type="project" value="TreeGrafter"/>
</dbReference>
<evidence type="ECO:0000313" key="13">
    <source>
        <dbReference type="Proteomes" id="UP000563906"/>
    </source>
</evidence>
<evidence type="ECO:0000256" key="2">
    <source>
        <dbReference type="ARBA" id="ARBA00007870"/>
    </source>
</evidence>
<comment type="caution">
    <text evidence="12">The sequence shown here is derived from an EMBL/GenBank/DDBJ whole genome shotgun (WGS) entry which is preliminary data.</text>
</comment>
<dbReference type="Proteomes" id="UP000563906">
    <property type="component" value="Unassembled WGS sequence"/>
</dbReference>
<gene>
    <name evidence="12" type="ORF">H3Z83_12570</name>
</gene>
<keyword evidence="13" id="KW-1185">Reference proteome</keyword>
<dbReference type="Pfam" id="PF02558">
    <property type="entry name" value="ApbA"/>
    <property type="match status" value="1"/>
</dbReference>
<evidence type="ECO:0000256" key="8">
    <source>
        <dbReference type="ARBA" id="ARBA00048793"/>
    </source>
</evidence>
<evidence type="ECO:0000256" key="1">
    <source>
        <dbReference type="ARBA" id="ARBA00004994"/>
    </source>
</evidence>
<comment type="function">
    <text evidence="9">Catalyzes the NADPH-dependent reduction of ketopantoate into pantoic acid.</text>
</comment>
<accession>A0A839AQH4</accession>
<evidence type="ECO:0000259" key="10">
    <source>
        <dbReference type="Pfam" id="PF02558"/>
    </source>
</evidence>
<dbReference type="AlphaFoldDB" id="A0A839AQH4"/>
<feature type="domain" description="Ketopantoate reductase C-terminal" evidence="11">
    <location>
        <begin position="175"/>
        <end position="296"/>
    </location>
</feature>
<dbReference type="PANTHER" id="PTHR21708">
    <property type="entry name" value="PROBABLE 2-DEHYDROPANTOATE 2-REDUCTASE"/>
    <property type="match status" value="1"/>
</dbReference>
<evidence type="ECO:0000313" key="12">
    <source>
        <dbReference type="EMBL" id="MBA6157343.1"/>
    </source>
</evidence>
<protein>
    <recommendedName>
        <fullName evidence="4 9">2-dehydropantoate 2-reductase</fullName>
        <ecNumber evidence="3 9">1.1.1.169</ecNumber>
    </recommendedName>
    <alternativeName>
        <fullName evidence="7 9">Ketopantoate reductase</fullName>
    </alternativeName>
</protein>
<dbReference type="InterPro" id="IPR013752">
    <property type="entry name" value="KPA_reductase"/>
</dbReference>
<dbReference type="Pfam" id="PF08546">
    <property type="entry name" value="ApbA_C"/>
    <property type="match status" value="1"/>
</dbReference>
<dbReference type="Gene3D" id="1.10.1040.10">
    <property type="entry name" value="N-(1-d-carboxylethyl)-l-norvaline Dehydrogenase, domain 2"/>
    <property type="match status" value="1"/>
</dbReference>